<dbReference type="EMBL" id="DVMM01000180">
    <property type="protein sequence ID" value="HIU30252.1"/>
    <property type="molecule type" value="Genomic_DNA"/>
</dbReference>
<protein>
    <recommendedName>
        <fullName evidence="4">Spore cortex biosynthesis protein YabQ</fullName>
    </recommendedName>
</protein>
<comment type="caution">
    <text evidence="2">The sequence shown here is derived from an EMBL/GenBank/DDBJ whole genome shotgun (WGS) entry which is preliminary data.</text>
</comment>
<sequence>MADGMNQTLETIRVFFLMGAAGLVIGCLFDVFRAFHVSFKGAGEKFDFVSVQITDVIFAISSFCIFTLGLYLFNGGEVRSYCILGAAAGLTAYFFLLAPVVNRILKLVFKILYTILFYTGKFFAKIFKKLFT</sequence>
<organism evidence="2 3">
    <name type="scientific">Candidatus Egerieisoma faecipullorum</name>
    <dbReference type="NCBI Taxonomy" id="2840963"/>
    <lineage>
        <taxon>Bacteria</taxon>
        <taxon>Bacillati</taxon>
        <taxon>Bacillota</taxon>
        <taxon>Clostridia</taxon>
        <taxon>Eubacteriales</taxon>
        <taxon>Clostridiaceae</taxon>
        <taxon>Clostridiaceae incertae sedis</taxon>
        <taxon>Candidatus Egerieisoma</taxon>
    </lineage>
</organism>
<gene>
    <name evidence="2" type="ORF">IAD50_08165</name>
</gene>
<reference evidence="2" key="1">
    <citation type="submission" date="2020-10" db="EMBL/GenBank/DDBJ databases">
        <authorList>
            <person name="Gilroy R."/>
        </authorList>
    </citation>
    <scope>NUCLEOTIDE SEQUENCE</scope>
    <source>
        <strain evidence="2">CHK195-4489</strain>
    </source>
</reference>
<evidence type="ECO:0008006" key="4">
    <source>
        <dbReference type="Google" id="ProtNLM"/>
    </source>
</evidence>
<evidence type="ECO:0000313" key="2">
    <source>
        <dbReference type="EMBL" id="HIU30252.1"/>
    </source>
</evidence>
<feature type="non-terminal residue" evidence="2">
    <location>
        <position position="132"/>
    </location>
</feature>
<keyword evidence="1" id="KW-0812">Transmembrane</keyword>
<dbReference type="NCBIfam" id="TIGR02893">
    <property type="entry name" value="spore_yabQ"/>
    <property type="match status" value="1"/>
</dbReference>
<proteinExistence type="predicted"/>
<feature type="transmembrane region" description="Helical" evidence="1">
    <location>
        <begin position="12"/>
        <end position="36"/>
    </location>
</feature>
<name>A0A9D1I9M8_9CLOT</name>
<feature type="transmembrane region" description="Helical" evidence="1">
    <location>
        <begin position="81"/>
        <end position="101"/>
    </location>
</feature>
<feature type="transmembrane region" description="Helical" evidence="1">
    <location>
        <begin position="56"/>
        <end position="74"/>
    </location>
</feature>
<evidence type="ECO:0000256" key="1">
    <source>
        <dbReference type="SAM" id="Phobius"/>
    </source>
</evidence>
<dbReference type="AlphaFoldDB" id="A0A9D1I9M8"/>
<keyword evidence="1" id="KW-1133">Transmembrane helix</keyword>
<feature type="transmembrane region" description="Helical" evidence="1">
    <location>
        <begin position="107"/>
        <end position="124"/>
    </location>
</feature>
<dbReference type="InterPro" id="IPR019074">
    <property type="entry name" value="YabQ"/>
</dbReference>
<dbReference type="Pfam" id="PF09578">
    <property type="entry name" value="Spore_YabQ"/>
    <property type="match status" value="1"/>
</dbReference>
<dbReference type="Proteomes" id="UP000824089">
    <property type="component" value="Unassembled WGS sequence"/>
</dbReference>
<reference evidence="2" key="2">
    <citation type="journal article" date="2021" name="PeerJ">
        <title>Extensive microbial diversity within the chicken gut microbiome revealed by metagenomics and culture.</title>
        <authorList>
            <person name="Gilroy R."/>
            <person name="Ravi A."/>
            <person name="Getino M."/>
            <person name="Pursley I."/>
            <person name="Horton D.L."/>
            <person name="Alikhan N.F."/>
            <person name="Baker D."/>
            <person name="Gharbi K."/>
            <person name="Hall N."/>
            <person name="Watson M."/>
            <person name="Adriaenssens E.M."/>
            <person name="Foster-Nyarko E."/>
            <person name="Jarju S."/>
            <person name="Secka A."/>
            <person name="Antonio M."/>
            <person name="Oren A."/>
            <person name="Chaudhuri R.R."/>
            <person name="La Ragione R."/>
            <person name="Hildebrand F."/>
            <person name="Pallen M.J."/>
        </authorList>
    </citation>
    <scope>NUCLEOTIDE SEQUENCE</scope>
    <source>
        <strain evidence="2">CHK195-4489</strain>
    </source>
</reference>
<evidence type="ECO:0000313" key="3">
    <source>
        <dbReference type="Proteomes" id="UP000824089"/>
    </source>
</evidence>
<keyword evidence="1" id="KW-0472">Membrane</keyword>
<accession>A0A9D1I9M8</accession>